<comment type="caution">
    <text evidence="11">The sequence shown here is derived from an EMBL/GenBank/DDBJ whole genome shotgun (WGS) entry which is preliminary data.</text>
</comment>
<evidence type="ECO:0000313" key="12">
    <source>
        <dbReference type="Proteomes" id="UP000054608"/>
    </source>
</evidence>
<reference evidence="11 12" key="1">
    <citation type="submission" date="2015-11" db="EMBL/GenBank/DDBJ databases">
        <title>Genomic analysis of 38 Legionella species identifies large and diverse effector repertoires.</title>
        <authorList>
            <person name="Burstein D."/>
            <person name="Amaro F."/>
            <person name="Zusman T."/>
            <person name="Lifshitz Z."/>
            <person name="Cohen O."/>
            <person name="Gilbert J.A."/>
            <person name="Pupko T."/>
            <person name="Shuman H.A."/>
            <person name="Segal G."/>
        </authorList>
    </citation>
    <scope>NUCLEOTIDE SEQUENCE [LARGE SCALE GENOMIC DNA]</scope>
    <source>
        <strain evidence="11 12">WA-270A-C2</strain>
    </source>
</reference>
<dbReference type="Pfam" id="PF13537">
    <property type="entry name" value="GATase_7"/>
    <property type="match status" value="1"/>
</dbReference>
<dbReference type="InterPro" id="IPR001962">
    <property type="entry name" value="Asn_synthase"/>
</dbReference>
<dbReference type="PANTHER" id="PTHR43284:SF1">
    <property type="entry name" value="ASPARAGINE SYNTHETASE"/>
    <property type="match status" value="1"/>
</dbReference>
<evidence type="ECO:0000256" key="6">
    <source>
        <dbReference type="ARBA" id="ARBA00022962"/>
    </source>
</evidence>
<dbReference type="InterPro" id="IPR017932">
    <property type="entry name" value="GATase_2_dom"/>
</dbReference>
<dbReference type="InterPro" id="IPR029055">
    <property type="entry name" value="Ntn_hydrolases_N"/>
</dbReference>
<dbReference type="Gene3D" id="3.40.50.620">
    <property type="entry name" value="HUPs"/>
    <property type="match status" value="1"/>
</dbReference>
<dbReference type="EC" id="6.3.5.4" evidence="3"/>
<evidence type="ECO:0000313" key="11">
    <source>
        <dbReference type="EMBL" id="KTD47290.1"/>
    </source>
</evidence>
<comment type="catalytic activity">
    <reaction evidence="7">
        <text>L-aspartate + L-glutamine + ATP + H2O = L-asparagine + L-glutamate + AMP + diphosphate + H(+)</text>
        <dbReference type="Rhea" id="RHEA:12228"/>
        <dbReference type="ChEBI" id="CHEBI:15377"/>
        <dbReference type="ChEBI" id="CHEBI:15378"/>
        <dbReference type="ChEBI" id="CHEBI:29985"/>
        <dbReference type="ChEBI" id="CHEBI:29991"/>
        <dbReference type="ChEBI" id="CHEBI:30616"/>
        <dbReference type="ChEBI" id="CHEBI:33019"/>
        <dbReference type="ChEBI" id="CHEBI:58048"/>
        <dbReference type="ChEBI" id="CHEBI:58359"/>
        <dbReference type="ChEBI" id="CHEBI:456215"/>
        <dbReference type="EC" id="6.3.5.4"/>
    </reaction>
</comment>
<comment type="similarity">
    <text evidence="2">Belongs to the asparagine synthetase family.</text>
</comment>
<keyword evidence="6 8" id="KW-0315">Glutamine amidotransferase</keyword>
<dbReference type="PANTHER" id="PTHR43284">
    <property type="entry name" value="ASPARAGINE SYNTHETASE (GLUTAMINE-HYDROLYZING)"/>
    <property type="match status" value="1"/>
</dbReference>
<evidence type="ECO:0000256" key="8">
    <source>
        <dbReference type="PIRSR" id="PIRSR001589-1"/>
    </source>
</evidence>
<dbReference type="GO" id="GO:0005524">
    <property type="term" value="F:ATP binding"/>
    <property type="evidence" value="ECO:0007669"/>
    <property type="project" value="UniProtKB-KW"/>
</dbReference>
<keyword evidence="4 9" id="KW-0547">Nucleotide-binding</keyword>
<accession>A0A0W0XRU3</accession>
<comment type="pathway">
    <text evidence="1">Amino-acid biosynthesis; L-asparagine biosynthesis; L-asparagine from L-aspartate (L-Gln route): step 1/1.</text>
</comment>
<dbReference type="InterPro" id="IPR006426">
    <property type="entry name" value="Asn_synth_AEB"/>
</dbReference>
<dbReference type="Gene3D" id="3.60.20.10">
    <property type="entry name" value="Glutamine Phosphoribosylpyrophosphate, subunit 1, domain 1"/>
    <property type="match status" value="1"/>
</dbReference>
<evidence type="ECO:0000259" key="10">
    <source>
        <dbReference type="PROSITE" id="PS51278"/>
    </source>
</evidence>
<keyword evidence="8" id="KW-0061">Asparagine biosynthesis</keyword>
<dbReference type="GO" id="GO:0005829">
    <property type="term" value="C:cytosol"/>
    <property type="evidence" value="ECO:0007669"/>
    <property type="project" value="TreeGrafter"/>
</dbReference>
<dbReference type="GO" id="GO:0004066">
    <property type="term" value="F:asparagine synthase (glutamine-hydrolyzing) activity"/>
    <property type="evidence" value="ECO:0007669"/>
    <property type="project" value="UniProtKB-EC"/>
</dbReference>
<dbReference type="AlphaFoldDB" id="A0A0W0XRU3"/>
<dbReference type="SUPFAM" id="SSF52402">
    <property type="entry name" value="Adenine nucleotide alpha hydrolases-like"/>
    <property type="match status" value="1"/>
</dbReference>
<evidence type="ECO:0000256" key="9">
    <source>
        <dbReference type="PIRSR" id="PIRSR001589-2"/>
    </source>
</evidence>
<organism evidence="11 12">
    <name type="scientific">Legionella rubrilucens</name>
    <dbReference type="NCBI Taxonomy" id="458"/>
    <lineage>
        <taxon>Bacteria</taxon>
        <taxon>Pseudomonadati</taxon>
        <taxon>Pseudomonadota</taxon>
        <taxon>Gammaproteobacteria</taxon>
        <taxon>Legionellales</taxon>
        <taxon>Legionellaceae</taxon>
        <taxon>Legionella</taxon>
    </lineage>
</organism>
<dbReference type="InterPro" id="IPR051786">
    <property type="entry name" value="ASN_synthetase/amidase"/>
</dbReference>
<dbReference type="PROSITE" id="PS51278">
    <property type="entry name" value="GATASE_TYPE_2"/>
    <property type="match status" value="1"/>
</dbReference>
<dbReference type="EMBL" id="LNYT01000020">
    <property type="protein sequence ID" value="KTD47290.1"/>
    <property type="molecule type" value="Genomic_DNA"/>
</dbReference>
<dbReference type="PIRSF" id="PIRSF001589">
    <property type="entry name" value="Asn_synthetase_glu-h"/>
    <property type="match status" value="1"/>
</dbReference>
<sequence length="646" mass="74253">MCGIAGIFNLKAAAVEQLEKKLQVMNKLIAHRGPDDEGIWTNKNKTMGLAHRRLSIIDLSQHAHQPMLAPTGEVIVYNGEIYNHVELRQALAAHWTFTTRSDTEVILAAYKVYGVDCVKQFKGMFAFAIWDGQKLFCARDHFGIKPFYYTEQDDAFYFASESKALLPFLPSIKTERQSFAEYITFQYPMGNRTLFKGVHQLEPAHAMVISAEGKKVWRFWDVHYHIDYDHTPKYFYNKLEEILHESVKLHTRADVNIGAYVSGGVDSSLIGILATQQKGEALPFFHGRFLEDKAYDESEYAQYAAQLCGTKLQVRDITSQDFADTFRKIIYHLDFPVAGPGVFPQYMVSEMASQQVKVVLGGQGGDEIFGGYARYVIAYFEQCMKAAIEGNYKKGNFVVTAESIIPNLEVLNAYKPLLKRFWSHGLFEPLEKRYFTLVDRGMDLDGEVTLTAAEKEHVYNEFIEVFNAAKFEKAESYFDSMTHFDFKCLLPSLLHVEDRVSMAHGLEARVPFLYYPLIEFAATVPANVKFADGRMKHMLKQTFATILPKQILNRKDKMGFPVPLNEWIRGDLKEFVFDILHTGLSRKDNFIDYQRIINTIDDSGKFSRKVWGFLCYEMWHQVFHDQAHTYRAMLNHNNEYATIGEK</sequence>
<dbReference type="RefSeq" id="WP_058532175.1">
    <property type="nucleotide sequence ID" value="NZ_CAAAIN010000007.1"/>
</dbReference>
<dbReference type="PATRIC" id="fig|458.5.peg.2308"/>
<dbReference type="InterPro" id="IPR014729">
    <property type="entry name" value="Rossmann-like_a/b/a_fold"/>
</dbReference>
<evidence type="ECO:0000256" key="2">
    <source>
        <dbReference type="ARBA" id="ARBA00005752"/>
    </source>
</evidence>
<feature type="domain" description="Glutamine amidotransferase type-2" evidence="10">
    <location>
        <begin position="2"/>
        <end position="212"/>
    </location>
</feature>
<evidence type="ECO:0000256" key="1">
    <source>
        <dbReference type="ARBA" id="ARBA00005187"/>
    </source>
</evidence>
<evidence type="ECO:0000256" key="4">
    <source>
        <dbReference type="ARBA" id="ARBA00022741"/>
    </source>
</evidence>
<gene>
    <name evidence="11" type="ORF">Lrub_2212</name>
</gene>
<keyword evidence="5 9" id="KW-0067">ATP-binding</keyword>
<keyword evidence="8" id="KW-0028">Amino-acid biosynthesis</keyword>
<protein>
    <recommendedName>
        <fullName evidence="3">asparagine synthase (glutamine-hydrolyzing)</fullName>
        <ecNumber evidence="3">6.3.5.4</ecNumber>
    </recommendedName>
</protein>
<feature type="active site" description="For GATase activity" evidence="8">
    <location>
        <position position="2"/>
    </location>
</feature>
<dbReference type="OrthoDB" id="9763290at2"/>
<dbReference type="NCBIfam" id="TIGR01536">
    <property type="entry name" value="asn_synth_AEB"/>
    <property type="match status" value="1"/>
</dbReference>
<evidence type="ECO:0000256" key="3">
    <source>
        <dbReference type="ARBA" id="ARBA00012737"/>
    </source>
</evidence>
<dbReference type="InterPro" id="IPR033738">
    <property type="entry name" value="AsnB_N"/>
</dbReference>
<keyword evidence="11" id="KW-0436">Ligase</keyword>
<dbReference type="STRING" id="458.Lrub_2212"/>
<dbReference type="SUPFAM" id="SSF56235">
    <property type="entry name" value="N-terminal nucleophile aminohydrolases (Ntn hydrolases)"/>
    <property type="match status" value="1"/>
</dbReference>
<dbReference type="Pfam" id="PF00733">
    <property type="entry name" value="Asn_synthase"/>
    <property type="match status" value="1"/>
</dbReference>
<evidence type="ECO:0000256" key="7">
    <source>
        <dbReference type="ARBA" id="ARBA00048741"/>
    </source>
</evidence>
<feature type="binding site" evidence="9">
    <location>
        <position position="102"/>
    </location>
    <ligand>
        <name>L-glutamine</name>
        <dbReference type="ChEBI" id="CHEBI:58359"/>
    </ligand>
</feature>
<name>A0A0W0XRU3_9GAMM</name>
<dbReference type="CDD" id="cd00712">
    <property type="entry name" value="AsnB"/>
    <property type="match status" value="1"/>
</dbReference>
<dbReference type="CDD" id="cd01991">
    <property type="entry name" value="Asn_synthase_B_C"/>
    <property type="match status" value="1"/>
</dbReference>
<keyword evidence="12" id="KW-1185">Reference proteome</keyword>
<dbReference type="Proteomes" id="UP000054608">
    <property type="component" value="Unassembled WGS sequence"/>
</dbReference>
<evidence type="ECO:0000256" key="5">
    <source>
        <dbReference type="ARBA" id="ARBA00022840"/>
    </source>
</evidence>
<proteinExistence type="inferred from homology"/>
<dbReference type="GO" id="GO:0006529">
    <property type="term" value="P:asparagine biosynthetic process"/>
    <property type="evidence" value="ECO:0007669"/>
    <property type="project" value="UniProtKB-KW"/>
</dbReference>